<dbReference type="PIRSF" id="PIRSF009320">
    <property type="entry name" value="Nuc_binding_HP_1000"/>
    <property type="match status" value="1"/>
</dbReference>
<dbReference type="InterPro" id="IPR015223">
    <property type="entry name" value="MipZ"/>
</dbReference>
<dbReference type="CDD" id="cd02042">
    <property type="entry name" value="ParAB_family"/>
    <property type="match status" value="1"/>
</dbReference>
<dbReference type="Pfam" id="PF09140">
    <property type="entry name" value="MipZ"/>
    <property type="match status" value="1"/>
</dbReference>
<sequence length="220" mass="23493">MMAKPKGCRILVLGGSKGGCGRSTLTRNLLVAARQAGLKAVGVDLDAQRTLGKWAARRTETRSQLPQIVDVEVIAASADEWDAVRPKLATYQLAIVDTAPGVEHEMARMVAICRDAAYVLVPCSPSTDDLESVVPWWTSLAAGGAHGAFVLNRANRRTRAFAASRSALLRHGALVPVEIPLLEGIAAPFSSGLTVMDYDKAAGADVIADLWRHTRREIGV</sequence>
<name>A0A502EV41_9PROT</name>
<dbReference type="Gene3D" id="3.40.50.300">
    <property type="entry name" value="P-loop containing nucleotide triphosphate hydrolases"/>
    <property type="match status" value="1"/>
</dbReference>
<keyword evidence="2" id="KW-1185">Reference proteome</keyword>
<dbReference type="InterPro" id="IPR027417">
    <property type="entry name" value="P-loop_NTPase"/>
</dbReference>
<organism evidence="1 2">
    <name type="scientific">Muricoccus nepalensis</name>
    <dbReference type="NCBI Taxonomy" id="1854500"/>
    <lineage>
        <taxon>Bacteria</taxon>
        <taxon>Pseudomonadati</taxon>
        <taxon>Pseudomonadota</taxon>
        <taxon>Alphaproteobacteria</taxon>
        <taxon>Acetobacterales</taxon>
        <taxon>Roseomonadaceae</taxon>
        <taxon>Muricoccus</taxon>
    </lineage>
</organism>
<comment type="caution">
    <text evidence="1">The sequence shown here is derived from an EMBL/GenBank/DDBJ whole genome shotgun (WGS) entry which is preliminary data.</text>
</comment>
<proteinExistence type="predicted"/>
<reference evidence="1 2" key="1">
    <citation type="journal article" date="2019" name="Environ. Microbiol.">
        <title>Species interactions and distinct microbial communities in high Arctic permafrost affected cryosols are associated with the CH4 and CO2 gas fluxes.</title>
        <authorList>
            <person name="Altshuler I."/>
            <person name="Hamel J."/>
            <person name="Turney S."/>
            <person name="Magnuson E."/>
            <person name="Levesque R."/>
            <person name="Greer C."/>
            <person name="Whyte L.G."/>
        </authorList>
    </citation>
    <scope>NUCLEOTIDE SEQUENCE [LARGE SCALE GENOMIC DNA]</scope>
    <source>
        <strain evidence="1 2">S9.3B</strain>
    </source>
</reference>
<dbReference type="AlphaFoldDB" id="A0A502EV41"/>
<dbReference type="OrthoDB" id="7331108at2"/>
<dbReference type="Proteomes" id="UP000317078">
    <property type="component" value="Unassembled WGS sequence"/>
</dbReference>
<accession>A0A502EV41</accession>
<dbReference type="InterPro" id="IPR050678">
    <property type="entry name" value="DNA_Partitioning_ATPase"/>
</dbReference>
<dbReference type="EMBL" id="RCZP01000068">
    <property type="protein sequence ID" value="TPG40972.1"/>
    <property type="molecule type" value="Genomic_DNA"/>
</dbReference>
<evidence type="ECO:0000313" key="2">
    <source>
        <dbReference type="Proteomes" id="UP000317078"/>
    </source>
</evidence>
<protein>
    <submittedName>
        <fullName evidence="1">ParA family protein</fullName>
    </submittedName>
</protein>
<dbReference type="PANTHER" id="PTHR13696">
    <property type="entry name" value="P-LOOP CONTAINING NUCLEOSIDE TRIPHOSPHATE HYDROLASE"/>
    <property type="match status" value="1"/>
</dbReference>
<dbReference type="PANTHER" id="PTHR13696:SF96">
    <property type="entry name" value="COBQ_COBB_MIND_PARA NUCLEOTIDE BINDING DOMAIN-CONTAINING PROTEIN"/>
    <property type="match status" value="1"/>
</dbReference>
<evidence type="ECO:0000313" key="1">
    <source>
        <dbReference type="EMBL" id="TPG40972.1"/>
    </source>
</evidence>
<dbReference type="SUPFAM" id="SSF52540">
    <property type="entry name" value="P-loop containing nucleoside triphosphate hydrolases"/>
    <property type="match status" value="1"/>
</dbReference>
<gene>
    <name evidence="1" type="ORF">EAH89_28840</name>
</gene>